<name>A0A409WQ01_PSICY</name>
<protein>
    <recommendedName>
        <fullName evidence="3">DUF6535 domain-containing protein</fullName>
    </recommendedName>
</protein>
<feature type="compositionally biased region" description="Polar residues" evidence="1">
    <location>
        <begin position="947"/>
        <end position="962"/>
    </location>
</feature>
<dbReference type="InterPro" id="IPR045338">
    <property type="entry name" value="DUF6535"/>
</dbReference>
<reference evidence="4 5" key="1">
    <citation type="journal article" date="2018" name="Evol. Lett.">
        <title>Horizontal gene cluster transfer increased hallucinogenic mushroom diversity.</title>
        <authorList>
            <person name="Reynolds H.T."/>
            <person name="Vijayakumar V."/>
            <person name="Gluck-Thaler E."/>
            <person name="Korotkin H.B."/>
            <person name="Matheny P.B."/>
            <person name="Slot J.C."/>
        </authorList>
    </citation>
    <scope>NUCLEOTIDE SEQUENCE [LARGE SCALE GENOMIC DNA]</scope>
    <source>
        <strain evidence="4 5">2631</strain>
    </source>
</reference>
<dbReference type="OrthoDB" id="3219854at2759"/>
<keyword evidence="2" id="KW-1133">Transmembrane helix</keyword>
<keyword evidence="5" id="KW-1185">Reference proteome</keyword>
<evidence type="ECO:0000313" key="4">
    <source>
        <dbReference type="EMBL" id="PPQ80594.1"/>
    </source>
</evidence>
<evidence type="ECO:0000313" key="5">
    <source>
        <dbReference type="Proteomes" id="UP000283269"/>
    </source>
</evidence>
<dbReference type="AlphaFoldDB" id="A0A409WQ01"/>
<evidence type="ECO:0000256" key="2">
    <source>
        <dbReference type="SAM" id="Phobius"/>
    </source>
</evidence>
<dbReference type="Pfam" id="PF20153">
    <property type="entry name" value="DUF6535"/>
    <property type="match status" value="1"/>
</dbReference>
<feature type="compositionally biased region" description="Polar residues" evidence="1">
    <location>
        <begin position="851"/>
        <end position="870"/>
    </location>
</feature>
<organism evidence="4 5">
    <name type="scientific">Psilocybe cyanescens</name>
    <dbReference type="NCBI Taxonomy" id="93625"/>
    <lineage>
        <taxon>Eukaryota</taxon>
        <taxon>Fungi</taxon>
        <taxon>Dikarya</taxon>
        <taxon>Basidiomycota</taxon>
        <taxon>Agaricomycotina</taxon>
        <taxon>Agaricomycetes</taxon>
        <taxon>Agaricomycetidae</taxon>
        <taxon>Agaricales</taxon>
        <taxon>Agaricineae</taxon>
        <taxon>Strophariaceae</taxon>
        <taxon>Psilocybe</taxon>
    </lineage>
</organism>
<gene>
    <name evidence="4" type="ORF">CVT25_001556</name>
</gene>
<feature type="region of interest" description="Disordered" evidence="1">
    <location>
        <begin position="941"/>
        <end position="962"/>
    </location>
</feature>
<keyword evidence="2" id="KW-0812">Transmembrane</keyword>
<dbReference type="InParanoid" id="A0A409WQ01"/>
<feature type="region of interest" description="Disordered" evidence="1">
    <location>
        <begin position="786"/>
        <end position="870"/>
    </location>
</feature>
<dbReference type="Proteomes" id="UP000283269">
    <property type="component" value="Unassembled WGS sequence"/>
</dbReference>
<proteinExistence type="predicted"/>
<feature type="transmembrane region" description="Helical" evidence="2">
    <location>
        <begin position="224"/>
        <end position="257"/>
    </location>
</feature>
<feature type="compositionally biased region" description="Low complexity" evidence="1">
    <location>
        <begin position="832"/>
        <end position="845"/>
    </location>
</feature>
<evidence type="ECO:0000259" key="3">
    <source>
        <dbReference type="Pfam" id="PF20153"/>
    </source>
</evidence>
<dbReference type="EMBL" id="NHYD01003320">
    <property type="protein sequence ID" value="PPQ80594.1"/>
    <property type="molecule type" value="Genomic_DNA"/>
</dbReference>
<sequence length="962" mass="108104">MAHHLAQSGQAPAEDDKAWELKDDFKYAPKQPVGDPWKVLFDPLVEKEKHRCDAWNNEIQNLLIFAGLFSGLVTAFISQSYKTLQPDPNADIVSLLTIIAEGLTNNNSSNTLARVASIANPPSSSFSPSSAAVRVNVCWFISLILSLTVILSGIIVMQWLREHQAFTGQSSRDKIAILNMRIEALDKWHVHGIITTFPLFLAIALVLFFAGMIEFLHILGNRTVLVAVAAVITITLVLLSLTTVLPALQCILLYIWILPQKPPSPCPYKSPQSGFFHAFCYYTSYMLAHLSERFLTIGRGLRWLSKLNTENQHALSYLSDTWSKKTWAEIDLCWLSVRQACVCSETDGYHKFLSQNGLPPLFDISQTFRDIVDGLKVAPDILAAAYHCFHELSTPFTPSNHPQRKGVVERNDLGSTFQLIVRRNQFLLSLMRPQGANTVNPQNHTNINFGEVKLRMEFHSYISILHHQNMFMFTDRLSNYYYAKDFYHHRVELGLRLANAFYSRWYHIEHNHQESFPPYLKGNLFDQHRFRILKNDISVPIFQQYGHVLKTFFESAADSLYPVTSNCLLAHRDTAEFLEKAAWDTYRIMTTLNLAKYSDKDRATAIKIFQNIMTQISSSLNTSHSTRHRQPVNPVYLLYLTAIYIRRLNVLRLQPGPSMDETAVAALEVTMSVMLVYKSNTLESEDAPGPSMDETAVAALEVTMSVMLVYKSNTLESEDAVSRRKLNGKDRFGSVQRFSAKWWSFLEGKHDTNCKDSEASPFTRIWWEKRRPASVAPVAPATLTVATTPMNHPPTPISRYSPRSPGMRPSISTATQGSLPSYSENYEMGPRTDSSMTASSSTVISIDTRTHSSSDSSCLTASPEQQTSASRIDFFQSLNATMNTMEHGKPPNQRSAMSSLSSLKEDKIEMVEIVPPSAETMNPVLASLTASVNGVDYPDPIYDPGSLSDNPYPSGDHGQTTF</sequence>
<feature type="transmembrane region" description="Helical" evidence="2">
    <location>
        <begin position="188"/>
        <end position="212"/>
    </location>
</feature>
<keyword evidence="2" id="KW-0472">Membrane</keyword>
<evidence type="ECO:0000256" key="1">
    <source>
        <dbReference type="SAM" id="MobiDB-lite"/>
    </source>
</evidence>
<comment type="caution">
    <text evidence="4">The sequence shown here is derived from an EMBL/GenBank/DDBJ whole genome shotgun (WGS) entry which is preliminary data.</text>
</comment>
<accession>A0A409WQ01</accession>
<feature type="compositionally biased region" description="Polar residues" evidence="1">
    <location>
        <begin position="810"/>
        <end position="824"/>
    </location>
</feature>
<dbReference type="STRING" id="93625.A0A409WQ01"/>
<feature type="transmembrane region" description="Helical" evidence="2">
    <location>
        <begin position="137"/>
        <end position="160"/>
    </location>
</feature>
<feature type="domain" description="DUF6535" evidence="3">
    <location>
        <begin position="37"/>
        <end position="216"/>
    </location>
</feature>